<gene>
    <name evidence="1" type="ORF">FH063_000368</name>
</gene>
<evidence type="ECO:0000313" key="2">
    <source>
        <dbReference type="Proteomes" id="UP000325333"/>
    </source>
</evidence>
<accession>A0A5B0L3G1</accession>
<dbReference type="AlphaFoldDB" id="A0A5B0L3G1"/>
<dbReference type="EMBL" id="VEWN01000001">
    <property type="protein sequence ID" value="KAA1058168.1"/>
    <property type="molecule type" value="Genomic_DNA"/>
</dbReference>
<reference evidence="1 2" key="1">
    <citation type="submission" date="2019-07" db="EMBL/GenBank/DDBJ databases">
        <title>Genome sequencing of the stress-tolerant strain Azospirillum brasilense Az19.</title>
        <authorList>
            <person name="Maroniche G.A."/>
            <person name="Garcia J.E."/>
            <person name="Pagnussat L."/>
            <person name="Amenta M."/>
            <person name="Creus C.M."/>
        </authorList>
    </citation>
    <scope>NUCLEOTIDE SEQUENCE [LARGE SCALE GENOMIC DNA]</scope>
    <source>
        <strain evidence="1 2">Az19</strain>
    </source>
</reference>
<protein>
    <submittedName>
        <fullName evidence="1">Uncharacterized protein</fullName>
    </submittedName>
</protein>
<dbReference type="Proteomes" id="UP000325333">
    <property type="component" value="Unassembled WGS sequence"/>
</dbReference>
<sequence>MFRSPLRDATPPGDRNTRYIVDLCFELNMSRRTASFLHDPVTLSMDRVPAFPAGRQDACDIWLWCLEHAFSDIVVTER</sequence>
<comment type="caution">
    <text evidence="1">The sequence shown here is derived from an EMBL/GenBank/DDBJ whole genome shotgun (WGS) entry which is preliminary data.</text>
</comment>
<evidence type="ECO:0000313" key="1">
    <source>
        <dbReference type="EMBL" id="KAA1058168.1"/>
    </source>
</evidence>
<name>A0A5B0L3G1_9PROT</name>
<organism evidence="1 2">
    <name type="scientific">Azospirillum argentinense</name>
    <dbReference type="NCBI Taxonomy" id="2970906"/>
    <lineage>
        <taxon>Bacteria</taxon>
        <taxon>Pseudomonadati</taxon>
        <taxon>Pseudomonadota</taxon>
        <taxon>Alphaproteobacteria</taxon>
        <taxon>Rhodospirillales</taxon>
        <taxon>Azospirillaceae</taxon>
        <taxon>Azospirillum</taxon>
    </lineage>
</organism>
<proteinExistence type="predicted"/>